<dbReference type="EC" id="3.2.1.55" evidence="4"/>
<evidence type="ECO:0000256" key="2">
    <source>
        <dbReference type="ARBA" id="ARBA00007186"/>
    </source>
</evidence>
<dbReference type="PANTHER" id="PTHR43576">
    <property type="entry name" value="ALPHA-L-ARABINOFURANOSIDASE C-RELATED"/>
    <property type="match status" value="1"/>
</dbReference>
<evidence type="ECO:0000256" key="1">
    <source>
        <dbReference type="ARBA" id="ARBA00001462"/>
    </source>
</evidence>
<evidence type="ECO:0000256" key="3">
    <source>
        <dbReference type="ARBA" id="ARBA00011165"/>
    </source>
</evidence>
<feature type="domain" description="Alpha-L-arabinofuranosidase C-terminal" evidence="9">
    <location>
        <begin position="363"/>
        <end position="557"/>
    </location>
</feature>
<keyword evidence="6" id="KW-0119">Carbohydrate metabolism</keyword>
<dbReference type="Proteomes" id="UP000320386">
    <property type="component" value="Chromosome"/>
</dbReference>
<dbReference type="SMART" id="SM00813">
    <property type="entry name" value="Alpha-L-AF_C"/>
    <property type="match status" value="1"/>
</dbReference>
<dbReference type="GO" id="GO:0000272">
    <property type="term" value="P:polysaccharide catabolic process"/>
    <property type="evidence" value="ECO:0007669"/>
    <property type="project" value="TreeGrafter"/>
</dbReference>
<dbReference type="Gene3D" id="2.60.40.1180">
    <property type="entry name" value="Golgi alpha-mannosidase II"/>
    <property type="match status" value="1"/>
</dbReference>
<reference evidence="10 11" key="1">
    <citation type="submission" date="2019-02" db="EMBL/GenBank/DDBJ databases">
        <title>Deep-cultivation of Planctomycetes and their phenomic and genomic characterization uncovers novel biology.</title>
        <authorList>
            <person name="Wiegand S."/>
            <person name="Jogler M."/>
            <person name="Boedeker C."/>
            <person name="Pinto D."/>
            <person name="Vollmers J."/>
            <person name="Rivas-Marin E."/>
            <person name="Kohn T."/>
            <person name="Peeters S.H."/>
            <person name="Heuer A."/>
            <person name="Rast P."/>
            <person name="Oberbeckmann S."/>
            <person name="Bunk B."/>
            <person name="Jeske O."/>
            <person name="Meyerdierks A."/>
            <person name="Storesund J.E."/>
            <person name="Kallscheuer N."/>
            <person name="Luecker S."/>
            <person name="Lage O.M."/>
            <person name="Pohl T."/>
            <person name="Merkel B.J."/>
            <person name="Hornburger P."/>
            <person name="Mueller R.-W."/>
            <person name="Bruemmer F."/>
            <person name="Labrenz M."/>
            <person name="Spormann A.M."/>
            <person name="Op den Camp H."/>
            <person name="Overmann J."/>
            <person name="Amann R."/>
            <person name="Jetten M.S.M."/>
            <person name="Mascher T."/>
            <person name="Medema M.H."/>
            <person name="Devos D.P."/>
            <person name="Kaster A.-K."/>
            <person name="Ovreas L."/>
            <person name="Rohde M."/>
            <person name="Galperin M.Y."/>
            <person name="Jogler C."/>
        </authorList>
    </citation>
    <scope>NUCLEOTIDE SEQUENCE [LARGE SCALE GENOMIC DNA]</scope>
    <source>
        <strain evidence="10 11">Pan265</strain>
    </source>
</reference>
<keyword evidence="11" id="KW-1185">Reference proteome</keyword>
<dbReference type="PROSITE" id="PS51257">
    <property type="entry name" value="PROKAR_LIPOPROTEIN"/>
    <property type="match status" value="1"/>
</dbReference>
<evidence type="ECO:0000313" key="10">
    <source>
        <dbReference type="EMBL" id="QDU71505.1"/>
    </source>
</evidence>
<dbReference type="InterPro" id="IPR013780">
    <property type="entry name" value="Glyco_hydro_b"/>
</dbReference>
<evidence type="ECO:0000259" key="9">
    <source>
        <dbReference type="SMART" id="SM00813"/>
    </source>
</evidence>
<evidence type="ECO:0000256" key="6">
    <source>
        <dbReference type="ARBA" id="ARBA00023277"/>
    </source>
</evidence>
<dbReference type="RefSeq" id="WP_145445652.1">
    <property type="nucleotide sequence ID" value="NZ_CP036280.1"/>
</dbReference>
<dbReference type="Pfam" id="PF22848">
    <property type="entry name" value="ASD1_dom"/>
    <property type="match status" value="1"/>
</dbReference>
<comment type="subunit">
    <text evidence="3">Homohexamer; trimer of dimers.</text>
</comment>
<evidence type="ECO:0000256" key="4">
    <source>
        <dbReference type="ARBA" id="ARBA00012670"/>
    </source>
</evidence>
<dbReference type="KEGG" id="mcad:Pan265_13550"/>
<evidence type="ECO:0000256" key="8">
    <source>
        <dbReference type="SAM" id="MobiDB-lite"/>
    </source>
</evidence>
<dbReference type="SUPFAM" id="SSF51445">
    <property type="entry name" value="(Trans)glycosidases"/>
    <property type="match status" value="1"/>
</dbReference>
<dbReference type="AlphaFoldDB" id="A0A518BX09"/>
<dbReference type="InterPro" id="IPR055235">
    <property type="entry name" value="ASD1_cat"/>
</dbReference>
<dbReference type="OrthoDB" id="231274at2"/>
<dbReference type="GO" id="GO:0046373">
    <property type="term" value="P:L-arabinose metabolic process"/>
    <property type="evidence" value="ECO:0007669"/>
    <property type="project" value="InterPro"/>
</dbReference>
<proteinExistence type="inferred from homology"/>
<gene>
    <name evidence="10" type="ORF">Pan265_13550</name>
</gene>
<dbReference type="EMBL" id="CP036280">
    <property type="protein sequence ID" value="QDU71505.1"/>
    <property type="molecule type" value="Genomic_DNA"/>
</dbReference>
<name>A0A518BX09_9BACT</name>
<organism evidence="10 11">
    <name type="scientific">Mucisphaera calidilacus</name>
    <dbReference type="NCBI Taxonomy" id="2527982"/>
    <lineage>
        <taxon>Bacteria</taxon>
        <taxon>Pseudomonadati</taxon>
        <taxon>Planctomycetota</taxon>
        <taxon>Phycisphaerae</taxon>
        <taxon>Phycisphaerales</taxon>
        <taxon>Phycisphaeraceae</taxon>
        <taxon>Mucisphaera</taxon>
    </lineage>
</organism>
<dbReference type="GO" id="GO:0046556">
    <property type="term" value="F:alpha-L-arabinofuranosidase activity"/>
    <property type="evidence" value="ECO:0007669"/>
    <property type="project" value="UniProtKB-EC"/>
</dbReference>
<accession>A0A518BX09</accession>
<sequence length="568" mass="63700">MNRNPIISPLLIIALTLLLTSVGCAQRVEFQVTDHTLNRIDPRLFGHFMEIASWGEPGPDAIADPETGELPNEIIEKLDLLNAPLVRFPGGGDIPYTDWTHRIDRAPPRGLPARPVVTPQDNPASQPLNNRFGYDEFFRLSEQLGWEPMLVVNLYDGVLGGVDLETAARHAAGQVAYCNTPLGQQLPQGMIDWPAIRAANGRHEPYRVKHWQIGNEIFVFLRRFFATDPSRAEIDAMGDRIADAVVVYADAMRAVDPDIRIILDHGMRDKDMARRVWSDPRVAQRVDRLTVHHYQPWRIRTLSTDGGATEVEAEDVGLIRLWYSWVTMPSFYDSEGQTLAIQPEKIAEIQKAGYGVVLTEWNWNGWGKGTEIDVPLCFLGRGLGAAGYLHGMMRQGGDIDFATQSMMLGVSWQLSGVFMDLETGKSWIHPTALATSLYSRNHGDRRLETRAVSEIPQVTQDLHVNKIRMQPSLALIDSVVTRDDENLYIHVINRSFDVALEVVWRLDGLVLRRGSAVLRRMVANEEPLAETDAAQILDDDVVVDHEDRFGDVVPARSVTVYVLPLEAD</sequence>
<keyword evidence="7 10" id="KW-0326">Glycosidase</keyword>
<feature type="region of interest" description="Disordered" evidence="8">
    <location>
        <begin position="105"/>
        <end position="125"/>
    </location>
</feature>
<dbReference type="InterPro" id="IPR010720">
    <property type="entry name" value="Alpha-L-AF_C"/>
</dbReference>
<comment type="similarity">
    <text evidence="2">Belongs to the glycosyl hydrolase 51 family.</text>
</comment>
<evidence type="ECO:0000313" key="11">
    <source>
        <dbReference type="Proteomes" id="UP000320386"/>
    </source>
</evidence>
<evidence type="ECO:0000256" key="5">
    <source>
        <dbReference type="ARBA" id="ARBA00022801"/>
    </source>
</evidence>
<evidence type="ECO:0000256" key="7">
    <source>
        <dbReference type="ARBA" id="ARBA00023295"/>
    </source>
</evidence>
<dbReference type="Gene3D" id="3.20.20.80">
    <property type="entry name" value="Glycosidases"/>
    <property type="match status" value="1"/>
</dbReference>
<keyword evidence="5 10" id="KW-0378">Hydrolase</keyword>
<dbReference type="PANTHER" id="PTHR43576:SF2">
    <property type="entry name" value="INTRACELLULAR EXO-ALPHA-L-ARABINOFURANOSIDASE 2"/>
    <property type="match status" value="1"/>
</dbReference>
<protein>
    <recommendedName>
        <fullName evidence="4">non-reducing end alpha-L-arabinofuranosidase</fullName>
        <ecNumber evidence="4">3.2.1.55</ecNumber>
    </recommendedName>
</protein>
<comment type="catalytic activity">
    <reaction evidence="1">
        <text>Hydrolysis of terminal non-reducing alpha-L-arabinofuranoside residues in alpha-L-arabinosides.</text>
        <dbReference type="EC" id="3.2.1.55"/>
    </reaction>
</comment>
<dbReference type="InterPro" id="IPR017853">
    <property type="entry name" value="GH"/>
</dbReference>